<keyword evidence="4" id="KW-0472">Membrane</keyword>
<dbReference type="Proteomes" id="UP000596742">
    <property type="component" value="Unassembled WGS sequence"/>
</dbReference>
<dbReference type="InterPro" id="IPR003598">
    <property type="entry name" value="Ig_sub2"/>
</dbReference>
<dbReference type="GO" id="GO:0042609">
    <property type="term" value="F:CD4 receptor binding"/>
    <property type="evidence" value="ECO:0007669"/>
    <property type="project" value="TreeGrafter"/>
</dbReference>
<dbReference type="InterPro" id="IPR036179">
    <property type="entry name" value="Ig-like_dom_sf"/>
</dbReference>
<evidence type="ECO:0000313" key="7">
    <source>
        <dbReference type="EMBL" id="VDI64120.1"/>
    </source>
</evidence>
<dbReference type="PANTHER" id="PTHR46958:SF1">
    <property type="entry name" value="B-CELL RECEPTOR CD22"/>
    <property type="match status" value="1"/>
</dbReference>
<feature type="domain" description="Ig-like" evidence="6">
    <location>
        <begin position="22"/>
        <end position="107"/>
    </location>
</feature>
<evidence type="ECO:0000256" key="3">
    <source>
        <dbReference type="SAM" id="MobiDB-lite"/>
    </source>
</evidence>
<feature type="domain" description="Ig-like" evidence="6">
    <location>
        <begin position="211"/>
        <end position="296"/>
    </location>
</feature>
<evidence type="ECO:0000259" key="6">
    <source>
        <dbReference type="PROSITE" id="PS50835"/>
    </source>
</evidence>
<keyword evidence="4" id="KW-0812">Transmembrane</keyword>
<dbReference type="GO" id="GO:0033691">
    <property type="term" value="F:sialic acid binding"/>
    <property type="evidence" value="ECO:0007669"/>
    <property type="project" value="TreeGrafter"/>
</dbReference>
<keyword evidence="2" id="KW-0393">Immunoglobulin domain</keyword>
<dbReference type="GO" id="GO:0070062">
    <property type="term" value="C:extracellular exosome"/>
    <property type="evidence" value="ECO:0007669"/>
    <property type="project" value="TreeGrafter"/>
</dbReference>
<dbReference type="InterPro" id="IPR013783">
    <property type="entry name" value="Ig-like_fold"/>
</dbReference>
<evidence type="ECO:0000256" key="5">
    <source>
        <dbReference type="SAM" id="SignalP"/>
    </source>
</evidence>
<feature type="signal peptide" evidence="5">
    <location>
        <begin position="1"/>
        <end position="17"/>
    </location>
</feature>
<dbReference type="Pfam" id="PF13927">
    <property type="entry name" value="Ig_3"/>
    <property type="match status" value="2"/>
</dbReference>
<dbReference type="OrthoDB" id="6149238at2759"/>
<protein>
    <recommendedName>
        <fullName evidence="6">Ig-like domain-containing protein</fullName>
    </recommendedName>
</protein>
<dbReference type="GO" id="GO:0055037">
    <property type="term" value="C:recycling endosome"/>
    <property type="evidence" value="ECO:0007669"/>
    <property type="project" value="TreeGrafter"/>
</dbReference>
<sequence>MRIIWLAFWIRTQLVMCGIDKPSIKIHVSNSFIKEGETMHLDCTTRSNPKATSISWCKDNKKLRLTTSKSSLRLTMSKVSRYDSGKYRCSAQNEIGNTSSEISIVISYPPVVNVCILKLYEDSTFREIQCIPLGEPDSYNYFPWEHRSRFNEHIRYLGATDDGKLQIPVVNVSNRYQNSGFYICNVSNGIPDNHGNVFQQGRTYVEFADKPSIKIHVSNSFIKEGETMHLDCTTRSNPKATSISWYQDNKKLRLTTSKSSLRLTMSKVSRYDSGKYRCSAQNEIGNTSSEISIVISYPPVVNVCILKLYEDSTFREIQCIPLGEPDSYNYFPWEHRSRFNEHIRYLGATDNGKLQIPVVNVSNRYQNSGFYICNVSNGIPDNHGNVFQQGRTYVEFAGPPVFAANTKRFQKVTTESSIKLTVNVYSSSKITCHDITEVDGTPLPKEIGVTTRPVLIKETFHDTNVTLNGTEIVFVLNGLNAVEFHSFNITMCNNYGRSSFVINSKHLAKPSEEKALSSQRIIIIVLLIIVLVLVTGIGVYVRYTKRRHRKKMITAISIQTAERTVDETPHYAEIIEEDMILTLPQGNNTLIITEPEILVAENSNTTGLSEEHSSSSSNTDNNASEDLNDGYEKPYSTLVSNNGHEVEHDYHKTKQNWIYENSTTCNHAIFDGFPLD</sequence>
<dbReference type="GO" id="GO:0009897">
    <property type="term" value="C:external side of plasma membrane"/>
    <property type="evidence" value="ECO:0007669"/>
    <property type="project" value="TreeGrafter"/>
</dbReference>
<feature type="region of interest" description="Disordered" evidence="3">
    <location>
        <begin position="604"/>
        <end position="634"/>
    </location>
</feature>
<evidence type="ECO:0000313" key="8">
    <source>
        <dbReference type="Proteomes" id="UP000596742"/>
    </source>
</evidence>
<dbReference type="PROSITE" id="PS50835">
    <property type="entry name" value="IG_LIKE"/>
    <property type="match status" value="4"/>
</dbReference>
<dbReference type="FunFam" id="2.60.40.10:FF:000032">
    <property type="entry name" value="palladin isoform X1"/>
    <property type="match status" value="2"/>
</dbReference>
<name>A0A8B6GHE8_MYTGA</name>
<feature type="transmembrane region" description="Helical" evidence="4">
    <location>
        <begin position="521"/>
        <end position="543"/>
    </location>
</feature>
<organism evidence="7 8">
    <name type="scientific">Mytilus galloprovincialis</name>
    <name type="common">Mediterranean mussel</name>
    <dbReference type="NCBI Taxonomy" id="29158"/>
    <lineage>
        <taxon>Eukaryota</taxon>
        <taxon>Metazoa</taxon>
        <taxon>Spiralia</taxon>
        <taxon>Lophotrochozoa</taxon>
        <taxon>Mollusca</taxon>
        <taxon>Bivalvia</taxon>
        <taxon>Autobranchia</taxon>
        <taxon>Pteriomorphia</taxon>
        <taxon>Mytilida</taxon>
        <taxon>Mytiloidea</taxon>
        <taxon>Mytilidae</taxon>
        <taxon>Mytilinae</taxon>
        <taxon>Mytilus</taxon>
    </lineage>
</organism>
<feature type="domain" description="Ig-like" evidence="6">
    <location>
        <begin position="298"/>
        <end position="378"/>
    </location>
</feature>
<dbReference type="GO" id="GO:0019903">
    <property type="term" value="F:protein phosphatase binding"/>
    <property type="evidence" value="ECO:0007669"/>
    <property type="project" value="TreeGrafter"/>
</dbReference>
<comment type="caution">
    <text evidence="7">The sequence shown here is derived from an EMBL/GenBank/DDBJ whole genome shotgun (WGS) entry which is preliminary data.</text>
</comment>
<dbReference type="Gene3D" id="2.60.40.10">
    <property type="entry name" value="Immunoglobulins"/>
    <property type="match status" value="2"/>
</dbReference>
<feature type="chain" id="PRO_5032793316" description="Ig-like domain-containing protein" evidence="5">
    <location>
        <begin position="18"/>
        <end position="676"/>
    </location>
</feature>
<gene>
    <name evidence="7" type="ORF">MGAL_10B057734</name>
</gene>
<dbReference type="SMART" id="SM00408">
    <property type="entry name" value="IGc2"/>
    <property type="match status" value="2"/>
</dbReference>
<dbReference type="SUPFAM" id="SSF48726">
    <property type="entry name" value="Immunoglobulin"/>
    <property type="match status" value="2"/>
</dbReference>
<feature type="compositionally biased region" description="Low complexity" evidence="3">
    <location>
        <begin position="614"/>
        <end position="625"/>
    </location>
</feature>
<dbReference type="GO" id="GO:0005769">
    <property type="term" value="C:early endosome"/>
    <property type="evidence" value="ECO:0007669"/>
    <property type="project" value="TreeGrafter"/>
</dbReference>
<proteinExistence type="predicted"/>
<feature type="domain" description="Ig-like" evidence="6">
    <location>
        <begin position="109"/>
        <end position="189"/>
    </location>
</feature>
<dbReference type="AlphaFoldDB" id="A0A8B6GHE8"/>
<keyword evidence="1" id="KW-1015">Disulfide bond</keyword>
<dbReference type="PANTHER" id="PTHR46958">
    <property type="entry name" value="B-CELL RECEPTOR CD22"/>
    <property type="match status" value="1"/>
</dbReference>
<dbReference type="GO" id="GO:0050859">
    <property type="term" value="P:negative regulation of B cell receptor signaling pathway"/>
    <property type="evidence" value="ECO:0007669"/>
    <property type="project" value="TreeGrafter"/>
</dbReference>
<evidence type="ECO:0000256" key="4">
    <source>
        <dbReference type="SAM" id="Phobius"/>
    </source>
</evidence>
<keyword evidence="8" id="KW-1185">Reference proteome</keyword>
<accession>A0A8B6GHE8</accession>
<dbReference type="SMART" id="SM00409">
    <property type="entry name" value="IG"/>
    <property type="match status" value="2"/>
</dbReference>
<evidence type="ECO:0000256" key="2">
    <source>
        <dbReference type="ARBA" id="ARBA00023319"/>
    </source>
</evidence>
<reference evidence="7" key="1">
    <citation type="submission" date="2018-11" db="EMBL/GenBank/DDBJ databases">
        <authorList>
            <person name="Alioto T."/>
            <person name="Alioto T."/>
        </authorList>
    </citation>
    <scope>NUCLEOTIDE SEQUENCE</scope>
</reference>
<dbReference type="EMBL" id="UYJE01008464">
    <property type="protein sequence ID" value="VDI64120.1"/>
    <property type="molecule type" value="Genomic_DNA"/>
</dbReference>
<evidence type="ECO:0000256" key="1">
    <source>
        <dbReference type="ARBA" id="ARBA00023157"/>
    </source>
</evidence>
<dbReference type="InterPro" id="IPR003599">
    <property type="entry name" value="Ig_sub"/>
</dbReference>
<keyword evidence="5" id="KW-0732">Signal</keyword>
<dbReference type="InterPro" id="IPR007110">
    <property type="entry name" value="Ig-like_dom"/>
</dbReference>
<keyword evidence="4" id="KW-1133">Transmembrane helix</keyword>